<dbReference type="InterPro" id="IPR036186">
    <property type="entry name" value="Serpin_sf"/>
</dbReference>
<dbReference type="SMART" id="SM00093">
    <property type="entry name" value="SERPIN"/>
    <property type="match status" value="1"/>
</dbReference>
<organism evidence="7 8">
    <name type="scientific">Leptotrombidium deliense</name>
    <dbReference type="NCBI Taxonomy" id="299467"/>
    <lineage>
        <taxon>Eukaryota</taxon>
        <taxon>Metazoa</taxon>
        <taxon>Ecdysozoa</taxon>
        <taxon>Arthropoda</taxon>
        <taxon>Chelicerata</taxon>
        <taxon>Arachnida</taxon>
        <taxon>Acari</taxon>
        <taxon>Acariformes</taxon>
        <taxon>Trombidiformes</taxon>
        <taxon>Prostigmata</taxon>
        <taxon>Anystina</taxon>
        <taxon>Parasitengona</taxon>
        <taxon>Trombiculoidea</taxon>
        <taxon>Trombiculidae</taxon>
        <taxon>Leptotrombidium</taxon>
    </lineage>
</organism>
<accession>A0A443SER8</accession>
<evidence type="ECO:0000256" key="5">
    <source>
        <dbReference type="RuleBase" id="RU000411"/>
    </source>
</evidence>
<name>A0A443SER8_9ACAR</name>
<dbReference type="Proteomes" id="UP000288716">
    <property type="component" value="Unassembled WGS sequence"/>
</dbReference>
<dbReference type="VEuPathDB" id="VectorBase:LDEU006022"/>
<dbReference type="InterPro" id="IPR000215">
    <property type="entry name" value="Serpin_fam"/>
</dbReference>
<evidence type="ECO:0000259" key="6">
    <source>
        <dbReference type="SMART" id="SM00093"/>
    </source>
</evidence>
<dbReference type="PANTHER" id="PTHR11461:SF211">
    <property type="entry name" value="GH10112P-RELATED"/>
    <property type="match status" value="1"/>
</dbReference>
<reference evidence="7 8" key="1">
    <citation type="journal article" date="2018" name="Gigascience">
        <title>Genomes of trombidid mites reveal novel predicted allergens and laterally-transferred genes associated with secondary metabolism.</title>
        <authorList>
            <person name="Dong X."/>
            <person name="Chaisiri K."/>
            <person name="Xia D."/>
            <person name="Armstrong S.D."/>
            <person name="Fang Y."/>
            <person name="Donnelly M.J."/>
            <person name="Kadowaki T."/>
            <person name="McGarry J.W."/>
            <person name="Darby A.C."/>
            <person name="Makepeace B.L."/>
        </authorList>
    </citation>
    <scope>NUCLEOTIDE SEQUENCE [LARGE SCALE GENOMIC DNA]</scope>
    <source>
        <strain evidence="7">UoL-UT</strain>
    </source>
</reference>
<dbReference type="AlphaFoldDB" id="A0A443SER8"/>
<dbReference type="EMBL" id="NCKV01003146">
    <property type="protein sequence ID" value="RWS26018.1"/>
    <property type="molecule type" value="Genomic_DNA"/>
</dbReference>
<protein>
    <submittedName>
        <fullName evidence="7">Proteinase inhibitor I4 serpin-like protein</fullName>
    </submittedName>
</protein>
<proteinExistence type="inferred from homology"/>
<evidence type="ECO:0000313" key="7">
    <source>
        <dbReference type="EMBL" id="RWS26018.1"/>
    </source>
</evidence>
<dbReference type="PANTHER" id="PTHR11461">
    <property type="entry name" value="SERINE PROTEASE INHIBITOR, SERPIN"/>
    <property type="match status" value="1"/>
</dbReference>
<dbReference type="Pfam" id="PF00079">
    <property type="entry name" value="Serpin"/>
    <property type="match status" value="1"/>
</dbReference>
<dbReference type="GO" id="GO:0004867">
    <property type="term" value="F:serine-type endopeptidase inhibitor activity"/>
    <property type="evidence" value="ECO:0007669"/>
    <property type="project" value="UniProtKB-KW"/>
</dbReference>
<dbReference type="Gene3D" id="3.30.497.10">
    <property type="entry name" value="Antithrombin, subunit I, domain 2"/>
    <property type="match status" value="1"/>
</dbReference>
<keyword evidence="8" id="KW-1185">Reference proteome</keyword>
<comment type="similarity">
    <text evidence="1 5">Belongs to the serpin family.</text>
</comment>
<evidence type="ECO:0000256" key="3">
    <source>
        <dbReference type="ARBA" id="ARBA00022900"/>
    </source>
</evidence>
<evidence type="ECO:0000256" key="4">
    <source>
        <dbReference type="ARBA" id="ARBA00023180"/>
    </source>
</evidence>
<gene>
    <name evidence="7" type="ORF">B4U80_13017</name>
</gene>
<sequence length="354" mass="40544">MLSRTTIDYGFLSCRKMMNANWSNPLSPSFIGLSGELALIRKVNKTTRMELLEQCGVLPYFGNDSEVLKAINMTDLNQCYNAVNLVVVANNFNVKDEFWMYSQTYKYTNITKANLDSSNDQRRIKSIVKDRTNSELDDEIDSYVKLNKRQQVVLITASSFKEKFSVDFDANKTKNGTFYNDGHNATYVPMMRHKGVYKHYADDKVSALCIPLETGNHLLIILPNENSTLENFVANATSKYVHHILDKLQAKNISVKLPRFKSIIHKQLKDFNGTSSVDNKSLKLENVTKSGPVSWSEMFVISSFEINEEGATKTELNVSALELPHFYVHRPFFYFVFSKEHFVLYCGAIRRLNN</sequence>
<keyword evidence="3" id="KW-0722">Serine protease inhibitor</keyword>
<feature type="domain" description="Serpin" evidence="6">
    <location>
        <begin position="12"/>
        <end position="352"/>
    </location>
</feature>
<dbReference type="InterPro" id="IPR042185">
    <property type="entry name" value="Serpin_sf_2"/>
</dbReference>
<comment type="caution">
    <text evidence="7">The sequence shown here is derived from an EMBL/GenBank/DDBJ whole genome shotgun (WGS) entry which is preliminary data.</text>
</comment>
<dbReference type="Gene3D" id="2.30.39.10">
    <property type="entry name" value="Alpha-1-antitrypsin, domain 1"/>
    <property type="match status" value="1"/>
</dbReference>
<evidence type="ECO:0000256" key="1">
    <source>
        <dbReference type="ARBA" id="ARBA00009500"/>
    </source>
</evidence>
<dbReference type="InterPro" id="IPR042178">
    <property type="entry name" value="Serpin_sf_1"/>
</dbReference>
<dbReference type="STRING" id="299467.A0A443SER8"/>
<dbReference type="OrthoDB" id="671595at2759"/>
<dbReference type="InterPro" id="IPR023796">
    <property type="entry name" value="Serpin_dom"/>
</dbReference>
<evidence type="ECO:0000313" key="8">
    <source>
        <dbReference type="Proteomes" id="UP000288716"/>
    </source>
</evidence>
<keyword evidence="2" id="KW-0646">Protease inhibitor</keyword>
<keyword evidence="4" id="KW-0325">Glycoprotein</keyword>
<evidence type="ECO:0000256" key="2">
    <source>
        <dbReference type="ARBA" id="ARBA00022690"/>
    </source>
</evidence>
<dbReference type="SUPFAM" id="SSF56574">
    <property type="entry name" value="Serpins"/>
    <property type="match status" value="1"/>
</dbReference>
<dbReference type="GO" id="GO:0005615">
    <property type="term" value="C:extracellular space"/>
    <property type="evidence" value="ECO:0007669"/>
    <property type="project" value="InterPro"/>
</dbReference>